<dbReference type="PROSITE" id="PS51318">
    <property type="entry name" value="TAT"/>
    <property type="match status" value="1"/>
</dbReference>
<evidence type="ECO:0000313" key="1">
    <source>
        <dbReference type="EMBL" id="XHV10497.1"/>
    </source>
</evidence>
<accession>A0AB74UFW5</accession>
<organism evidence="1">
    <name type="scientific">Caulobacter phage BL57</name>
    <dbReference type="NCBI Taxonomy" id="3348355"/>
    <lineage>
        <taxon>Viruses</taxon>
    </lineage>
</organism>
<sequence>MNRRTFFRSVAALALTAASGLPASAKPYPSPVISRTLIEQAEQVLREGAPESVIRSAVMEQFAFPDITNALEFVDVGADNWVPGDGKRLRIMGGDIDVAQSLIKTYGPNVIQHQRRMKLKSLSLYFADVIVNGNNEEDPREFDGIRRRAQIVRINAKKDLDFDSLDALIRDIPGANALLMSKRMRNIMTRRAPNAGRQAIWLRDRFGGRRATYSPKGSKAGLSILVTDYSDKNVQVIDFNEGMGGARGGDYTSIYVLRLGTDGLHARQNAMLEVSETQDISYVYDRDNARMVLVSHQRPVFQTLDVNRLRVEWLVTLETDTRAGPAIGRLTGIAKPSIA</sequence>
<proteinExistence type="predicted"/>
<dbReference type="InterPro" id="IPR006311">
    <property type="entry name" value="TAT_signal"/>
</dbReference>
<protein>
    <recommendedName>
        <fullName evidence="2">Major capsid protein</fullName>
    </recommendedName>
</protein>
<evidence type="ECO:0008006" key="2">
    <source>
        <dbReference type="Google" id="ProtNLM"/>
    </source>
</evidence>
<gene>
    <name evidence="1" type="ORF">BL57_025</name>
</gene>
<name>A0AB74UFW5_9VIRU</name>
<dbReference type="EMBL" id="PQ287320">
    <property type="protein sequence ID" value="XHV10497.1"/>
    <property type="molecule type" value="Genomic_DNA"/>
</dbReference>
<reference evidence="1" key="1">
    <citation type="submission" date="2024-10" db="EMBL/GenBank/DDBJ databases">
        <title>Genetic diversity among independent isolates of the Dolichocephalovirinae subfamily.</title>
        <authorList>
            <person name="Ely B."/>
            <person name="Thomas Q."/>
            <person name="Mohammadi T."/>
        </authorList>
    </citation>
    <scope>NUCLEOTIDE SEQUENCE</scope>
</reference>